<evidence type="ECO:0000256" key="3">
    <source>
        <dbReference type="ARBA" id="ARBA00022777"/>
    </source>
</evidence>
<evidence type="ECO:0000259" key="4">
    <source>
        <dbReference type="Pfam" id="PF07804"/>
    </source>
</evidence>
<dbReference type="GeneID" id="77475711"/>
<dbReference type="Pfam" id="PF13657">
    <property type="entry name" value="Couple_hipA"/>
    <property type="match status" value="1"/>
</dbReference>
<keyword evidence="2" id="KW-0808">Transferase</keyword>
<proteinExistence type="inferred from homology"/>
<dbReference type="InterPro" id="IPR017508">
    <property type="entry name" value="HipA_N1"/>
</dbReference>
<keyword evidence="7" id="KW-1185">Reference proteome</keyword>
<dbReference type="RefSeq" id="WP_151458747.1">
    <property type="nucleotide sequence ID" value="NZ_WAAO01000001.1"/>
</dbReference>
<evidence type="ECO:0000313" key="6">
    <source>
        <dbReference type="EMBL" id="KAB1867078.1"/>
    </source>
</evidence>
<evidence type="ECO:0000259" key="5">
    <source>
        <dbReference type="Pfam" id="PF13657"/>
    </source>
</evidence>
<comment type="caution">
    <text evidence="6">The sequence shown here is derived from an EMBL/GenBank/DDBJ whole genome shotgun (WGS) entry which is preliminary data.</text>
</comment>
<dbReference type="InterPro" id="IPR052028">
    <property type="entry name" value="HipA_Ser/Thr_kinase"/>
</dbReference>
<evidence type="ECO:0000313" key="7">
    <source>
        <dbReference type="Proteomes" id="UP000478836"/>
    </source>
</evidence>
<dbReference type="NCBIfam" id="TIGR03071">
    <property type="entry name" value="couple_hipA"/>
    <property type="match status" value="1"/>
</dbReference>
<dbReference type="PANTHER" id="PTHR37419:SF1">
    <property type="entry name" value="SERINE_THREONINE-PROTEIN KINASE TOXIN HIPA"/>
    <property type="match status" value="1"/>
</dbReference>
<dbReference type="Pfam" id="PF07804">
    <property type="entry name" value="HipA_C"/>
    <property type="match status" value="1"/>
</dbReference>
<dbReference type="Proteomes" id="UP000478836">
    <property type="component" value="Unassembled WGS sequence"/>
</dbReference>
<dbReference type="PANTHER" id="PTHR37419">
    <property type="entry name" value="SERINE/THREONINE-PROTEIN KINASE TOXIN HIPA"/>
    <property type="match status" value="1"/>
</dbReference>
<dbReference type="InterPro" id="IPR012893">
    <property type="entry name" value="HipA-like_C"/>
</dbReference>
<gene>
    <name evidence="6" type="ORF">F6A08_04585</name>
</gene>
<reference evidence="7" key="1">
    <citation type="submission" date="2019-09" db="EMBL/GenBank/DDBJ databases">
        <title>Whole genome sequencing of Microbacterium maritypicum.</title>
        <authorList>
            <person name="Lenchi N."/>
        </authorList>
    </citation>
    <scope>NUCLEOTIDE SEQUENCE [LARGE SCALE GENOMIC DNA]</scope>
    <source>
        <strain evidence="7">G1</strain>
    </source>
</reference>
<protein>
    <submittedName>
        <fullName evidence="6">Type II toxin-antitoxin system HipA family toxin</fullName>
    </submittedName>
</protein>
<sequence length="408" mass="44501">MKLAVELYDTVIGHLEGPDARSFDFVGAREATEVFGMNSRVLSVAIPLVRVLPRHLAGRRRNWFGELLPEGDQLAYMLAQSGIRRGDTPAFLARYGRDVAGAVQIWDVEDPSEPRRPGLRVLDARGVRDLLEHPLRDPLANAPGVGKSSLGGVQPKIVLARAGEEWNQVVGGHPSTHILKPQLEKKPTVIFDEEYGSRLARGLGLARFDTHIEEFDGLPALVIERFDRTGGQRVHQEDFSQALGASGNQKYQEIGGVVSLERVAQTLRSVAGAEDIHALARMTTLGLAIGNLDMHTKNLGLLHPPSGDVSLAPAYDVVPMAHHIDTDGKVALAVNKKYRHADLTAEDLITELRVWGVRRPEALVRTMLEELQSLVQSQAPLAGAHPGLQDEILRFVGNLLDGRAAGAR</sequence>
<evidence type="ECO:0000256" key="1">
    <source>
        <dbReference type="ARBA" id="ARBA00010164"/>
    </source>
</evidence>
<keyword evidence="3" id="KW-0418">Kinase</keyword>
<comment type="similarity">
    <text evidence="1">Belongs to the HipA Ser/Thr kinase family.</text>
</comment>
<dbReference type="EMBL" id="WAAO01000001">
    <property type="protein sequence ID" value="KAB1867078.1"/>
    <property type="molecule type" value="Genomic_DNA"/>
</dbReference>
<evidence type="ECO:0000256" key="2">
    <source>
        <dbReference type="ARBA" id="ARBA00022679"/>
    </source>
</evidence>
<name>A0ABQ6VA41_9MICO</name>
<feature type="domain" description="HipA-like C-terminal" evidence="4">
    <location>
        <begin position="148"/>
        <end position="372"/>
    </location>
</feature>
<accession>A0ABQ6VA41</accession>
<feature type="domain" description="HipA N-terminal subdomain 1" evidence="5">
    <location>
        <begin position="3"/>
        <end position="105"/>
    </location>
</feature>
<organism evidence="6 7">
    <name type="scientific">Microbacterium algeriense</name>
    <dbReference type="NCBI Taxonomy" id="2615184"/>
    <lineage>
        <taxon>Bacteria</taxon>
        <taxon>Bacillati</taxon>
        <taxon>Actinomycetota</taxon>
        <taxon>Actinomycetes</taxon>
        <taxon>Micrococcales</taxon>
        <taxon>Microbacteriaceae</taxon>
        <taxon>Microbacterium</taxon>
    </lineage>
</organism>